<dbReference type="EMBL" id="JAIXNE010000006">
    <property type="protein sequence ID" value="MCA6078686.1"/>
    <property type="molecule type" value="Genomic_DNA"/>
</dbReference>
<keyword evidence="4" id="KW-1185">Reference proteome</keyword>
<accession>A0A9X1HW06</accession>
<evidence type="ECO:0000256" key="1">
    <source>
        <dbReference type="SAM" id="MobiDB-lite"/>
    </source>
</evidence>
<sequence length="244" mass="28460">MKKSIYITAFFVLATAAAAWAQHISFIASYGAARTWNIPTPVAHVVYNDYYQYDWVHATQTLHHGRLAYNVILQRGNTFLEVNIGQFGYVHYVRSFDYYPLAGHICGASCGYHEYYYNSFNIACNSHYHHGHNHIIYRPRPVNYVWGHYYQYPSYNKVVYNTTVIHNGNNGHGNGYKKKSSHHGSKSAYQNRDVKYVQNYPDRRRGDYDEIERERRANNKSVRTYSGRGSSPVKKNSGRYSRRD</sequence>
<evidence type="ECO:0000313" key="3">
    <source>
        <dbReference type="EMBL" id="MCA6078686.1"/>
    </source>
</evidence>
<evidence type="ECO:0000256" key="2">
    <source>
        <dbReference type="SAM" id="SignalP"/>
    </source>
</evidence>
<reference evidence="3" key="1">
    <citation type="submission" date="2021-09" db="EMBL/GenBank/DDBJ databases">
        <title>Fulvivirga sp. isolated from coastal sediment.</title>
        <authorList>
            <person name="Yu H."/>
        </authorList>
    </citation>
    <scope>NUCLEOTIDE SEQUENCE</scope>
    <source>
        <strain evidence="3">1062</strain>
    </source>
</reference>
<proteinExistence type="predicted"/>
<comment type="caution">
    <text evidence="3">The sequence shown here is derived from an EMBL/GenBank/DDBJ whole genome shotgun (WGS) entry which is preliminary data.</text>
</comment>
<evidence type="ECO:0000313" key="4">
    <source>
        <dbReference type="Proteomes" id="UP001139409"/>
    </source>
</evidence>
<dbReference type="RefSeq" id="WP_225699539.1">
    <property type="nucleotide sequence ID" value="NZ_JAIXNE010000006.1"/>
</dbReference>
<feature type="signal peptide" evidence="2">
    <location>
        <begin position="1"/>
        <end position="21"/>
    </location>
</feature>
<organism evidence="3 4">
    <name type="scientific">Fulvivirga sedimenti</name>
    <dbReference type="NCBI Taxonomy" id="2879465"/>
    <lineage>
        <taxon>Bacteria</taxon>
        <taxon>Pseudomonadati</taxon>
        <taxon>Bacteroidota</taxon>
        <taxon>Cytophagia</taxon>
        <taxon>Cytophagales</taxon>
        <taxon>Fulvivirgaceae</taxon>
        <taxon>Fulvivirga</taxon>
    </lineage>
</organism>
<feature type="compositionally biased region" description="Basic residues" evidence="1">
    <location>
        <begin position="175"/>
        <end position="185"/>
    </location>
</feature>
<keyword evidence="2" id="KW-0732">Signal</keyword>
<feature type="compositionally biased region" description="Basic and acidic residues" evidence="1">
    <location>
        <begin position="201"/>
        <end position="217"/>
    </location>
</feature>
<protein>
    <recommendedName>
        <fullName evidence="5">DUF3300 domain-containing protein</fullName>
    </recommendedName>
</protein>
<feature type="region of interest" description="Disordered" evidence="1">
    <location>
        <begin position="170"/>
        <end position="244"/>
    </location>
</feature>
<name>A0A9X1HW06_9BACT</name>
<gene>
    <name evidence="3" type="ORF">LDX50_27680</name>
</gene>
<feature type="compositionally biased region" description="Polar residues" evidence="1">
    <location>
        <begin position="219"/>
        <end position="229"/>
    </location>
</feature>
<evidence type="ECO:0008006" key="5">
    <source>
        <dbReference type="Google" id="ProtNLM"/>
    </source>
</evidence>
<dbReference type="AlphaFoldDB" id="A0A9X1HW06"/>
<dbReference type="Proteomes" id="UP001139409">
    <property type="component" value="Unassembled WGS sequence"/>
</dbReference>
<feature type="chain" id="PRO_5040839746" description="DUF3300 domain-containing protein" evidence="2">
    <location>
        <begin position="22"/>
        <end position="244"/>
    </location>
</feature>